<dbReference type="EMBL" id="OC919815">
    <property type="protein sequence ID" value="CAD7651932.1"/>
    <property type="molecule type" value="Genomic_DNA"/>
</dbReference>
<evidence type="ECO:0000256" key="1">
    <source>
        <dbReference type="SAM" id="MobiDB-lite"/>
    </source>
</evidence>
<feature type="domain" description="BTB" evidence="2">
    <location>
        <begin position="42"/>
        <end position="109"/>
    </location>
</feature>
<sequence length="258" mass="29766">MANPVSGHPGADQSAPVTIDSTSDHKGLRFPEMDYYMDESRSDVIFLIDGHRIPALKQYLSIKSEVFRGMFTNGFKETADREVVVEDTSAEAFKVMLRYMYCERLVLPEGQDFQLIHHVLKLADYYQLFRLIDSCERHLIATIGLENVEIIARLANDYRMSDLISVVKAFLDTNFNHFLSSRDQSSLNSLNTSTDNLFFEIMTKNFRKTKLFFEPMTKTRTYCAGAKNSYGYQESSHYYYTPDAGQYSTFSFDKLHES</sequence>
<dbReference type="SUPFAM" id="SSF54695">
    <property type="entry name" value="POZ domain"/>
    <property type="match status" value="1"/>
</dbReference>
<dbReference type="EMBL" id="CAJPVJ010004990">
    <property type="protein sequence ID" value="CAG2169116.1"/>
    <property type="molecule type" value="Genomic_DNA"/>
</dbReference>
<dbReference type="Pfam" id="PF00651">
    <property type="entry name" value="BTB"/>
    <property type="match status" value="1"/>
</dbReference>
<evidence type="ECO:0000313" key="3">
    <source>
        <dbReference type="EMBL" id="CAD7651932.1"/>
    </source>
</evidence>
<proteinExistence type="predicted"/>
<protein>
    <recommendedName>
        <fullName evidence="2">BTB domain-containing protein</fullName>
    </recommendedName>
</protein>
<keyword evidence="4" id="KW-1185">Reference proteome</keyword>
<reference evidence="3" key="1">
    <citation type="submission" date="2020-11" db="EMBL/GenBank/DDBJ databases">
        <authorList>
            <person name="Tran Van P."/>
        </authorList>
    </citation>
    <scope>NUCLEOTIDE SEQUENCE</scope>
</reference>
<dbReference type="Gene3D" id="3.30.710.10">
    <property type="entry name" value="Potassium Channel Kv1.1, Chain A"/>
    <property type="match status" value="1"/>
</dbReference>
<dbReference type="InterPro" id="IPR011333">
    <property type="entry name" value="SKP1/BTB/POZ_sf"/>
</dbReference>
<dbReference type="Proteomes" id="UP000728032">
    <property type="component" value="Unassembled WGS sequence"/>
</dbReference>
<organism evidence="3">
    <name type="scientific">Oppiella nova</name>
    <dbReference type="NCBI Taxonomy" id="334625"/>
    <lineage>
        <taxon>Eukaryota</taxon>
        <taxon>Metazoa</taxon>
        <taxon>Ecdysozoa</taxon>
        <taxon>Arthropoda</taxon>
        <taxon>Chelicerata</taxon>
        <taxon>Arachnida</taxon>
        <taxon>Acari</taxon>
        <taxon>Acariformes</taxon>
        <taxon>Sarcoptiformes</taxon>
        <taxon>Oribatida</taxon>
        <taxon>Brachypylina</taxon>
        <taxon>Oppioidea</taxon>
        <taxon>Oppiidae</taxon>
        <taxon>Oppiella</taxon>
    </lineage>
</organism>
<name>A0A7R9M1X4_9ACAR</name>
<accession>A0A7R9M1X4</accession>
<dbReference type="PANTHER" id="PTHR24413">
    <property type="entry name" value="SPECKLE-TYPE POZ PROTEIN"/>
    <property type="match status" value="1"/>
</dbReference>
<feature type="region of interest" description="Disordered" evidence="1">
    <location>
        <begin position="1"/>
        <end position="25"/>
    </location>
</feature>
<dbReference type="PROSITE" id="PS50097">
    <property type="entry name" value="BTB"/>
    <property type="match status" value="1"/>
</dbReference>
<dbReference type="InterPro" id="IPR000210">
    <property type="entry name" value="BTB/POZ_dom"/>
</dbReference>
<evidence type="ECO:0000259" key="2">
    <source>
        <dbReference type="PROSITE" id="PS50097"/>
    </source>
</evidence>
<dbReference type="SMART" id="SM00225">
    <property type="entry name" value="BTB"/>
    <property type="match status" value="1"/>
</dbReference>
<dbReference type="OrthoDB" id="6408997at2759"/>
<gene>
    <name evidence="3" type="ORF">ONB1V03_LOCUS8600</name>
</gene>
<dbReference type="AlphaFoldDB" id="A0A7R9M1X4"/>
<evidence type="ECO:0000313" key="4">
    <source>
        <dbReference type="Proteomes" id="UP000728032"/>
    </source>
</evidence>